<accession>A0A0A8YVK3</accession>
<name>A0A0A8YVK3_ARUDO</name>
<reference evidence="1" key="1">
    <citation type="submission" date="2014-09" db="EMBL/GenBank/DDBJ databases">
        <authorList>
            <person name="Magalhaes I.L.F."/>
            <person name="Oliveira U."/>
            <person name="Santos F.R."/>
            <person name="Vidigal T.H.D.A."/>
            <person name="Brescovit A.D."/>
            <person name="Santos A.J."/>
        </authorList>
    </citation>
    <scope>NUCLEOTIDE SEQUENCE</scope>
    <source>
        <tissue evidence="1">Shoot tissue taken approximately 20 cm above the soil surface</tissue>
    </source>
</reference>
<proteinExistence type="predicted"/>
<dbReference type="AlphaFoldDB" id="A0A0A8YVK3"/>
<sequence>MSTVGALISCAANFGWPLYQLDVKNVFLHGDLQVKMFLHGDLQEEVYLEIPPGFSKPGRSVN</sequence>
<dbReference type="EMBL" id="GBRH01266746">
    <property type="protein sequence ID" value="JAD31149.1"/>
    <property type="molecule type" value="Transcribed_RNA"/>
</dbReference>
<evidence type="ECO:0008006" key="2">
    <source>
        <dbReference type="Google" id="ProtNLM"/>
    </source>
</evidence>
<reference evidence="1" key="2">
    <citation type="journal article" date="2015" name="Data Brief">
        <title>Shoot transcriptome of the giant reed, Arundo donax.</title>
        <authorList>
            <person name="Barrero R.A."/>
            <person name="Guerrero F.D."/>
            <person name="Moolhuijzen P."/>
            <person name="Goolsby J.A."/>
            <person name="Tidwell J."/>
            <person name="Bellgard S.E."/>
            <person name="Bellgard M.I."/>
        </authorList>
    </citation>
    <scope>NUCLEOTIDE SEQUENCE</scope>
    <source>
        <tissue evidence="1">Shoot tissue taken approximately 20 cm above the soil surface</tissue>
    </source>
</reference>
<organism evidence="1">
    <name type="scientific">Arundo donax</name>
    <name type="common">Giant reed</name>
    <name type="synonym">Donax arundinaceus</name>
    <dbReference type="NCBI Taxonomy" id="35708"/>
    <lineage>
        <taxon>Eukaryota</taxon>
        <taxon>Viridiplantae</taxon>
        <taxon>Streptophyta</taxon>
        <taxon>Embryophyta</taxon>
        <taxon>Tracheophyta</taxon>
        <taxon>Spermatophyta</taxon>
        <taxon>Magnoliopsida</taxon>
        <taxon>Liliopsida</taxon>
        <taxon>Poales</taxon>
        <taxon>Poaceae</taxon>
        <taxon>PACMAD clade</taxon>
        <taxon>Arundinoideae</taxon>
        <taxon>Arundineae</taxon>
        <taxon>Arundo</taxon>
    </lineage>
</organism>
<evidence type="ECO:0000313" key="1">
    <source>
        <dbReference type="EMBL" id="JAD31149.1"/>
    </source>
</evidence>
<protein>
    <recommendedName>
        <fullName evidence="2">Reverse transcriptase Ty1/copia-type domain-containing protein</fullName>
    </recommendedName>
</protein>